<dbReference type="InterPro" id="IPR027065">
    <property type="entry name" value="Lon_Prtase"/>
</dbReference>
<name>A0A972J8H3_9RHOO</name>
<dbReference type="EMBL" id="WTVM01000048">
    <property type="protein sequence ID" value="NMG03246.1"/>
    <property type="molecule type" value="Genomic_DNA"/>
</dbReference>
<evidence type="ECO:0000313" key="6">
    <source>
        <dbReference type="Proteomes" id="UP000599523"/>
    </source>
</evidence>
<comment type="caution">
    <text evidence="5">The sequence shown here is derived from an EMBL/GenBank/DDBJ whole genome shotgun (WGS) entry which is preliminary data.</text>
</comment>
<dbReference type="GO" id="GO:0004176">
    <property type="term" value="F:ATP-dependent peptidase activity"/>
    <property type="evidence" value="ECO:0007669"/>
    <property type="project" value="UniProtKB-UniRule"/>
</dbReference>
<dbReference type="Gene3D" id="1.10.8.60">
    <property type="match status" value="1"/>
</dbReference>
<feature type="active site" evidence="2">
    <location>
        <position position="649"/>
    </location>
</feature>
<dbReference type="GO" id="GO:0004252">
    <property type="term" value="F:serine-type endopeptidase activity"/>
    <property type="evidence" value="ECO:0007669"/>
    <property type="project" value="UniProtKB-UniRule"/>
</dbReference>
<feature type="domain" description="Lon proteolytic" evidence="4">
    <location>
        <begin position="559"/>
        <end position="754"/>
    </location>
</feature>
<sequence length="814" mass="89999">MSEPKPLDPAMLFSPCDLSVFDFETTDTISPETEIFGQTRAVEALRFAVGVEDPGYNLFVLGSPGSNRHGIVRRLIEEHAQSRETAIDWCYVNNFADESRPAALRLPAGLGARLRRDMQTFTSELGAALTAGFESEDFRGCVERIQEEFRERDEGALQALGAEASSRGIAFMRTPRGFVFLPMKGKETMDQAEYAALPEAQRSRIDEAIEALREQLRKILHDQPRNRREMQARLREVGRETMTLAVSHLIEELKERYSAQAELRQFLDAVLEDVVTTGDALREQATSSNGEEAGIPAVRYQINLLVGHETASPAPVVFESNPTYPNLVGRVDHVTQMGMMVTNFTMIRPGALHRANGGYLLLDADKLLVQPFAWDGLKRALKSGEICMESLAQAYGWSSALPLEPEPIPLSLKVILFGQRRHYYLLKALDPEFDELFKVAADFEDELERTPDNQRLFARMVASLVREKRLLPFSRDAVGRLIEFSVREAGDIERLSLRTRSTVDLMSEAAHCARQRGADAVCRDDVKAAIDARIRRADRLRETMKDAVLTETIQIDTEGTVCGQVNGLAVVDLGDFRFARPVRISATARPGNGDVIDIERKAELGGAIHSKGVMILSSYLASHYAQDMPACLSASVVFEQSYGPVEGDSASLAELCALLSALAGIPVRQTLAVTGSVNQHGGVQAVGGVNEKIEGFFDLCRARGLNGDQGVIVPRSNVRHLMLREDLVSAVKNGQFQVYAVGHVDEAMTLLTGMPMRTEGKSRGLDQLITTRLNHYARVRQDFAEPRTETAATKPKKSIKTPAKTTNRGKRKQS</sequence>
<gene>
    <name evidence="5" type="ORF">GPA21_09695</name>
</gene>
<keyword evidence="2" id="KW-0378">Hydrolase</keyword>
<evidence type="ECO:0000256" key="1">
    <source>
        <dbReference type="ARBA" id="ARBA00022670"/>
    </source>
</evidence>
<keyword evidence="6" id="KW-1185">Reference proteome</keyword>
<dbReference type="Gene3D" id="3.30.230.10">
    <property type="match status" value="1"/>
</dbReference>
<dbReference type="InterPro" id="IPR027417">
    <property type="entry name" value="P-loop_NTPase"/>
</dbReference>
<dbReference type="Pfam" id="PF20436">
    <property type="entry name" value="LonB_AAA-LID"/>
    <property type="match status" value="1"/>
</dbReference>
<dbReference type="GO" id="GO:0030163">
    <property type="term" value="P:protein catabolic process"/>
    <property type="evidence" value="ECO:0007669"/>
    <property type="project" value="InterPro"/>
</dbReference>
<dbReference type="EC" id="3.4.21.53" evidence="2"/>
<accession>A0A972J8H3</accession>
<dbReference type="RefSeq" id="WP_168987998.1">
    <property type="nucleotide sequence ID" value="NZ_CAWPHM010000273.1"/>
</dbReference>
<evidence type="ECO:0000256" key="3">
    <source>
        <dbReference type="SAM" id="MobiDB-lite"/>
    </source>
</evidence>
<dbReference type="Proteomes" id="UP000599523">
    <property type="component" value="Unassembled WGS sequence"/>
</dbReference>
<reference evidence="5" key="1">
    <citation type="submission" date="2019-12" db="EMBL/GenBank/DDBJ databases">
        <title>Comparative genomics gives insights into the taxonomy of the Azoarcus-Aromatoleum group and reveals separate origins of nif in the plant-associated Azoarcus and non-plant-associated Aromatoleum sub-groups.</title>
        <authorList>
            <person name="Lafos M."/>
            <person name="Maluk M."/>
            <person name="Batista M."/>
            <person name="Junghare M."/>
            <person name="Carmona M."/>
            <person name="Faoro H."/>
            <person name="Cruz L.M."/>
            <person name="Battistoni F."/>
            <person name="De Souza E."/>
            <person name="Pedrosa F."/>
            <person name="Chen W.-M."/>
            <person name="Poole P.S."/>
            <person name="Dixon R.A."/>
            <person name="James E.K."/>
        </authorList>
    </citation>
    <scope>NUCLEOTIDE SEQUENCE</scope>
    <source>
        <strain evidence="5">NSC3</strain>
    </source>
</reference>
<comment type="catalytic activity">
    <reaction evidence="2">
        <text>Hydrolysis of proteins in presence of ATP.</text>
        <dbReference type="EC" id="3.4.21.53"/>
    </reaction>
</comment>
<dbReference type="GO" id="GO:0005524">
    <property type="term" value="F:ATP binding"/>
    <property type="evidence" value="ECO:0007669"/>
    <property type="project" value="InterPro"/>
</dbReference>
<dbReference type="SUPFAM" id="SSF52540">
    <property type="entry name" value="P-loop containing nucleoside triphosphate hydrolases"/>
    <property type="match status" value="1"/>
</dbReference>
<dbReference type="Pfam" id="PF13654">
    <property type="entry name" value="AAA_32"/>
    <property type="match status" value="1"/>
</dbReference>
<keyword evidence="1 2" id="KW-0645">Protease</keyword>
<dbReference type="InterPro" id="IPR041699">
    <property type="entry name" value="AAA_32"/>
</dbReference>
<dbReference type="InterPro" id="IPR008269">
    <property type="entry name" value="Lon_proteolytic"/>
</dbReference>
<dbReference type="Pfam" id="PF05362">
    <property type="entry name" value="Lon_C"/>
    <property type="match status" value="1"/>
</dbReference>
<dbReference type="Pfam" id="PF20437">
    <property type="entry name" value="LonC_helical"/>
    <property type="match status" value="1"/>
</dbReference>
<keyword evidence="2" id="KW-0720">Serine protease</keyword>
<dbReference type="InterPro" id="IPR014721">
    <property type="entry name" value="Ribsml_uS5_D2-typ_fold_subgr"/>
</dbReference>
<comment type="similarity">
    <text evidence="2">Belongs to the peptidase S16 family.</text>
</comment>
<organism evidence="5 6">
    <name type="scientific">Azoarcus taiwanensis</name>
    <dbReference type="NCBI Taxonomy" id="666964"/>
    <lineage>
        <taxon>Bacteria</taxon>
        <taxon>Pseudomonadati</taxon>
        <taxon>Pseudomonadota</taxon>
        <taxon>Betaproteobacteria</taxon>
        <taxon>Rhodocyclales</taxon>
        <taxon>Zoogloeaceae</taxon>
        <taxon>Azoarcus</taxon>
    </lineage>
</organism>
<feature type="active site" evidence="2">
    <location>
        <position position="692"/>
    </location>
</feature>
<evidence type="ECO:0000259" key="4">
    <source>
        <dbReference type="PROSITE" id="PS51786"/>
    </source>
</evidence>
<proteinExistence type="inferred from homology"/>
<evidence type="ECO:0000256" key="2">
    <source>
        <dbReference type="PROSITE-ProRule" id="PRU01122"/>
    </source>
</evidence>
<dbReference type="SUPFAM" id="SSF54211">
    <property type="entry name" value="Ribosomal protein S5 domain 2-like"/>
    <property type="match status" value="1"/>
</dbReference>
<dbReference type="AlphaFoldDB" id="A0A972J8H3"/>
<dbReference type="PROSITE" id="PS51786">
    <property type="entry name" value="LON_PROTEOLYTIC"/>
    <property type="match status" value="1"/>
</dbReference>
<dbReference type="PANTHER" id="PTHR10046">
    <property type="entry name" value="ATP DEPENDENT LON PROTEASE FAMILY MEMBER"/>
    <property type="match status" value="1"/>
</dbReference>
<dbReference type="InterPro" id="IPR046843">
    <property type="entry name" value="LonB_AAA-LID"/>
</dbReference>
<evidence type="ECO:0000313" key="5">
    <source>
        <dbReference type="EMBL" id="NMG03246.1"/>
    </source>
</evidence>
<dbReference type="PRINTS" id="PR00830">
    <property type="entry name" value="ENDOLAPTASE"/>
</dbReference>
<dbReference type="InterPro" id="IPR020568">
    <property type="entry name" value="Ribosomal_Su5_D2-typ_SF"/>
</dbReference>
<dbReference type="GO" id="GO:0006508">
    <property type="term" value="P:proteolysis"/>
    <property type="evidence" value="ECO:0007669"/>
    <property type="project" value="UniProtKB-KW"/>
</dbReference>
<feature type="region of interest" description="Disordered" evidence="3">
    <location>
        <begin position="782"/>
        <end position="814"/>
    </location>
</feature>
<dbReference type="Gene3D" id="3.40.50.300">
    <property type="entry name" value="P-loop containing nucleotide triphosphate hydrolases"/>
    <property type="match status" value="1"/>
</dbReference>
<protein>
    <recommendedName>
        <fullName evidence="2">endopeptidase La</fullName>
        <ecNumber evidence="2">3.4.21.53</ecNumber>
    </recommendedName>
</protein>
<dbReference type="InterPro" id="IPR046844">
    <property type="entry name" value="Lon-like_helical"/>
</dbReference>